<evidence type="ECO:0000313" key="3">
    <source>
        <dbReference type="EMBL" id="KAJ8104181.1"/>
    </source>
</evidence>
<feature type="region of interest" description="Disordered" evidence="1">
    <location>
        <begin position="1"/>
        <end position="20"/>
    </location>
</feature>
<dbReference type="InterPro" id="IPR039766">
    <property type="entry name" value="Vps53"/>
</dbReference>
<keyword evidence="4" id="KW-1185">Reference proteome</keyword>
<dbReference type="Pfam" id="PF06046">
    <property type="entry name" value="Sec6"/>
    <property type="match status" value="1"/>
</dbReference>
<dbReference type="InterPro" id="IPR038260">
    <property type="entry name" value="Vps53_C_sf"/>
</dbReference>
<dbReference type="GO" id="GO:0042147">
    <property type="term" value="P:retrograde transport, endosome to Golgi"/>
    <property type="evidence" value="ECO:0007669"/>
    <property type="project" value="InterPro"/>
</dbReference>
<dbReference type="InterPro" id="IPR010326">
    <property type="entry name" value="EXOC3/Sec6"/>
</dbReference>
<gene>
    <name evidence="3" type="ORF">POJ06DRAFT_14747</name>
</gene>
<evidence type="ECO:0000256" key="1">
    <source>
        <dbReference type="SAM" id="MobiDB-lite"/>
    </source>
</evidence>
<proteinExistence type="predicted"/>
<protein>
    <submittedName>
        <fullName evidence="3">Vps53-like protein</fullName>
    </submittedName>
</protein>
<sequence>MAPADTITTNDMNTSLTKSIDNNGLSNGSVVDSSGLDPLDQVDYDPVPHLVEIFATLESITLVPRVKDYLNLYSCALDSKMEELLAAQQAAEPSVQRVARAHKELAAIFSHIETVRERAVVAEEVITGMTADIRKLDETKRNLTMSMTMLKRLQMLTTAYEQLTIFSKNRQYKEAAQLLDAVIELAGHFKSYRSITQIATLSRNVAELQRAIGEQVCADFEAAVDGRRPEYFAERSSELVEGCRVMDALGESYRHRLTTWYCNVQLREYRNIFRGSDEAGSLDNISRRYSYLKRMLKTLEPQMNQMFLVHWRVAESICRTFCEITRDDYKVILSRSGKSLNVDLLLKALEETMEFEQYLERRFSSIRVSIDSDMGDKSTLIFGRAISEAFEPYLGLWVESQDRKLSALVTQYSNQMILPPSSEDEAPQQVLPSSVDLFLFYRQVLAQSAKISTGSQLLNLSMTFAKYLQQYADRALTSHIIDKITIEQEVQTTCLIISTANYCHVTAEQLEQRIADVIDEEFKGQLDFEKEKDAFMLVASSAVQSLVRKVENDCKPAWREMLNTNWSKLHSVGDQSAYVTELIKTIEGDVKEVLKYLHKDMYIRSVCDRIVESTVNTYLPNISKCKPLTEICTEQMLLDTYVLKKSLLRLPVIMSPPDIHPSTTYINLVNRVTAPLESVLKAILTGQTADLPDNLKVYLPTSNIVQRALPEKFRWGS</sequence>
<dbReference type="AlphaFoldDB" id="A0AAD7R0B5"/>
<dbReference type="Proteomes" id="UP001217417">
    <property type="component" value="Unassembled WGS sequence"/>
</dbReference>
<dbReference type="GO" id="GO:0000938">
    <property type="term" value="C:GARP complex"/>
    <property type="evidence" value="ECO:0007669"/>
    <property type="project" value="InterPro"/>
</dbReference>
<organism evidence="3 4">
    <name type="scientific">Lipomyces tetrasporus</name>
    <dbReference type="NCBI Taxonomy" id="54092"/>
    <lineage>
        <taxon>Eukaryota</taxon>
        <taxon>Fungi</taxon>
        <taxon>Dikarya</taxon>
        <taxon>Ascomycota</taxon>
        <taxon>Saccharomycotina</taxon>
        <taxon>Lipomycetes</taxon>
        <taxon>Lipomycetales</taxon>
        <taxon>Lipomycetaceae</taxon>
        <taxon>Lipomyces</taxon>
    </lineage>
</organism>
<dbReference type="Pfam" id="PF04100">
    <property type="entry name" value="Vps53_N"/>
    <property type="match status" value="1"/>
</dbReference>
<evidence type="ECO:0000313" key="4">
    <source>
        <dbReference type="Proteomes" id="UP001217417"/>
    </source>
</evidence>
<dbReference type="EMBL" id="JARPMG010000001">
    <property type="protein sequence ID" value="KAJ8104181.1"/>
    <property type="molecule type" value="Genomic_DNA"/>
</dbReference>
<evidence type="ECO:0000259" key="2">
    <source>
        <dbReference type="Pfam" id="PF04100"/>
    </source>
</evidence>
<accession>A0AAD7R0B5</accession>
<dbReference type="GO" id="GO:0005829">
    <property type="term" value="C:cytosol"/>
    <property type="evidence" value="ECO:0007669"/>
    <property type="project" value="GOC"/>
</dbReference>
<name>A0AAD7R0B5_9ASCO</name>
<dbReference type="PANTHER" id="PTHR12820">
    <property type="entry name" value="VACUOLAR SORTING PROTEIN 53"/>
    <property type="match status" value="1"/>
</dbReference>
<dbReference type="PANTHER" id="PTHR12820:SF0">
    <property type="entry name" value="VACUOLAR PROTEIN SORTING-ASSOCIATED PROTEIN 53 HOMOLOG"/>
    <property type="match status" value="1"/>
</dbReference>
<feature type="domain" description="Vps53 N-terminal" evidence="2">
    <location>
        <begin position="43"/>
        <end position="413"/>
    </location>
</feature>
<dbReference type="GO" id="GO:0006887">
    <property type="term" value="P:exocytosis"/>
    <property type="evidence" value="ECO:0007669"/>
    <property type="project" value="InterPro"/>
</dbReference>
<reference evidence="3" key="1">
    <citation type="submission" date="2023-03" db="EMBL/GenBank/DDBJ databases">
        <title>Near-Complete genome sequence of Lipomyces tetrasporous NRRL Y-64009, an oleaginous yeast capable of growing on lignocellulosic hydrolysates.</title>
        <authorList>
            <consortium name="Lawrence Berkeley National Laboratory"/>
            <person name="Jagtap S.S."/>
            <person name="Liu J.-J."/>
            <person name="Walukiewicz H.E."/>
            <person name="Pangilinan J."/>
            <person name="Lipzen A."/>
            <person name="Ahrendt S."/>
            <person name="Koriabine M."/>
            <person name="Cobaugh K."/>
            <person name="Salamov A."/>
            <person name="Yoshinaga Y."/>
            <person name="Ng V."/>
            <person name="Daum C."/>
            <person name="Grigoriev I.V."/>
            <person name="Slininger P.J."/>
            <person name="Dien B.S."/>
            <person name="Jin Y.-S."/>
            <person name="Rao C.V."/>
        </authorList>
    </citation>
    <scope>NUCLEOTIDE SEQUENCE</scope>
    <source>
        <strain evidence="3">NRRL Y-64009</strain>
    </source>
</reference>
<dbReference type="RefSeq" id="XP_056047631.1">
    <property type="nucleotide sequence ID" value="XM_056184618.1"/>
</dbReference>
<dbReference type="InterPro" id="IPR007234">
    <property type="entry name" value="Vps53_N"/>
</dbReference>
<comment type="caution">
    <text evidence="3">The sequence shown here is derived from an EMBL/GenBank/DDBJ whole genome shotgun (WGS) entry which is preliminary data.</text>
</comment>
<dbReference type="Gene3D" id="1.10.357.110">
    <property type="entry name" value="Vacuolar protein sorting-associated protein 53, C-terminus"/>
    <property type="match status" value="1"/>
</dbReference>
<dbReference type="GeneID" id="80879784"/>
<dbReference type="GO" id="GO:0000145">
    <property type="term" value="C:exocyst"/>
    <property type="evidence" value="ECO:0007669"/>
    <property type="project" value="InterPro"/>
</dbReference>